<proteinExistence type="inferred from homology"/>
<keyword evidence="2 7" id="KW-0813">Transport</keyword>
<dbReference type="PROSITE" id="PS50928">
    <property type="entry name" value="ABC_TM1"/>
    <property type="match status" value="1"/>
</dbReference>
<evidence type="ECO:0000256" key="3">
    <source>
        <dbReference type="ARBA" id="ARBA00022475"/>
    </source>
</evidence>
<accession>A0ABS4ITD6</accession>
<keyword evidence="10" id="KW-1185">Reference proteome</keyword>
<keyword evidence="6 7" id="KW-0472">Membrane</keyword>
<evidence type="ECO:0000259" key="8">
    <source>
        <dbReference type="PROSITE" id="PS50928"/>
    </source>
</evidence>
<feature type="transmembrane region" description="Helical" evidence="7">
    <location>
        <begin position="262"/>
        <end position="283"/>
    </location>
</feature>
<keyword evidence="4 7" id="KW-0812">Transmembrane</keyword>
<dbReference type="Pfam" id="PF00528">
    <property type="entry name" value="BPD_transp_1"/>
    <property type="match status" value="1"/>
</dbReference>
<evidence type="ECO:0000256" key="2">
    <source>
        <dbReference type="ARBA" id="ARBA00022448"/>
    </source>
</evidence>
<dbReference type="EMBL" id="JAGGLB010000006">
    <property type="protein sequence ID" value="MBP1990832.1"/>
    <property type="molecule type" value="Genomic_DNA"/>
</dbReference>
<feature type="domain" description="ABC transmembrane type-1" evidence="8">
    <location>
        <begin position="75"/>
        <end position="278"/>
    </location>
</feature>
<evidence type="ECO:0000256" key="1">
    <source>
        <dbReference type="ARBA" id="ARBA00004651"/>
    </source>
</evidence>
<evidence type="ECO:0000313" key="10">
    <source>
        <dbReference type="Proteomes" id="UP001519287"/>
    </source>
</evidence>
<comment type="similarity">
    <text evidence="7">Belongs to the binding-protein-dependent transport system permease family.</text>
</comment>
<keyword evidence="3" id="KW-1003">Cell membrane</keyword>
<feature type="transmembrane region" description="Helical" evidence="7">
    <location>
        <begin position="192"/>
        <end position="213"/>
    </location>
</feature>
<feature type="transmembrane region" description="Helical" evidence="7">
    <location>
        <begin position="114"/>
        <end position="136"/>
    </location>
</feature>
<name>A0ABS4ITD6_9BACL</name>
<dbReference type="InterPro" id="IPR000515">
    <property type="entry name" value="MetI-like"/>
</dbReference>
<gene>
    <name evidence="9" type="ORF">J2Z66_002438</name>
</gene>
<organism evidence="9 10">
    <name type="scientific">Paenibacillus eucommiae</name>
    <dbReference type="NCBI Taxonomy" id="1355755"/>
    <lineage>
        <taxon>Bacteria</taxon>
        <taxon>Bacillati</taxon>
        <taxon>Bacillota</taxon>
        <taxon>Bacilli</taxon>
        <taxon>Bacillales</taxon>
        <taxon>Paenibacillaceae</taxon>
        <taxon>Paenibacillus</taxon>
    </lineage>
</organism>
<feature type="transmembrane region" description="Helical" evidence="7">
    <location>
        <begin position="142"/>
        <end position="161"/>
    </location>
</feature>
<dbReference type="PANTHER" id="PTHR43744">
    <property type="entry name" value="ABC TRANSPORTER PERMEASE PROTEIN MG189-RELATED-RELATED"/>
    <property type="match status" value="1"/>
</dbReference>
<feature type="transmembrane region" description="Helical" evidence="7">
    <location>
        <begin position="78"/>
        <end position="102"/>
    </location>
</feature>
<evidence type="ECO:0000256" key="7">
    <source>
        <dbReference type="RuleBase" id="RU363032"/>
    </source>
</evidence>
<sequence>MAKRLGRKKFSSYAYDLVVNTFCIIFGLISIYPLWYIFLGSLSRPGTTAALGFKILLPLDPYFGYYISILQGPLFQRAMLISISTTAIGAFGGVVLTGMMAYGVSKKKVKFMKFSNTFMVLTMFFGGGLIPTFLLINKLHLYDTYMVLIVFHLMQVFYFILMRNYFTYAIPSELEDAAVVDGTNDLVLFFKIIVPISMPLFATIFLFTAVGIWNDWYTYLIYANRVELQPFIVVLQKLLINPNQYLGAQGSMLNYKLNLTATGLKMTTIMIAILPILMLYPFLQKYFTKGMMIGAVKG</sequence>
<feature type="transmembrane region" description="Helical" evidence="7">
    <location>
        <begin position="12"/>
        <end position="38"/>
    </location>
</feature>
<dbReference type="Gene3D" id="1.10.3720.10">
    <property type="entry name" value="MetI-like"/>
    <property type="match status" value="1"/>
</dbReference>
<dbReference type="PANTHER" id="PTHR43744:SF9">
    <property type="entry name" value="POLYGALACTURONAN_RHAMNOGALACTURONAN TRANSPORT SYSTEM PERMEASE PROTEIN YTCP"/>
    <property type="match status" value="1"/>
</dbReference>
<dbReference type="RefSeq" id="WP_209971583.1">
    <property type="nucleotide sequence ID" value="NZ_JAGGLB010000006.1"/>
</dbReference>
<comment type="caution">
    <text evidence="9">The sequence shown here is derived from an EMBL/GenBank/DDBJ whole genome shotgun (WGS) entry which is preliminary data.</text>
</comment>
<evidence type="ECO:0000256" key="6">
    <source>
        <dbReference type="ARBA" id="ARBA00023136"/>
    </source>
</evidence>
<keyword evidence="5 7" id="KW-1133">Transmembrane helix</keyword>
<dbReference type="SUPFAM" id="SSF161098">
    <property type="entry name" value="MetI-like"/>
    <property type="match status" value="1"/>
</dbReference>
<reference evidence="9 10" key="1">
    <citation type="submission" date="2021-03" db="EMBL/GenBank/DDBJ databases">
        <title>Genomic Encyclopedia of Type Strains, Phase IV (KMG-IV): sequencing the most valuable type-strain genomes for metagenomic binning, comparative biology and taxonomic classification.</title>
        <authorList>
            <person name="Goeker M."/>
        </authorList>
    </citation>
    <scope>NUCLEOTIDE SEQUENCE [LARGE SCALE GENOMIC DNA]</scope>
    <source>
        <strain evidence="9 10">DSM 26048</strain>
    </source>
</reference>
<protein>
    <submittedName>
        <fullName evidence="9">ABC-type glycerol-3-phosphate transport system permease component</fullName>
    </submittedName>
</protein>
<dbReference type="InterPro" id="IPR035906">
    <property type="entry name" value="MetI-like_sf"/>
</dbReference>
<dbReference type="CDD" id="cd06261">
    <property type="entry name" value="TM_PBP2"/>
    <property type="match status" value="1"/>
</dbReference>
<evidence type="ECO:0000256" key="4">
    <source>
        <dbReference type="ARBA" id="ARBA00022692"/>
    </source>
</evidence>
<comment type="subcellular location">
    <subcellularLocation>
        <location evidence="1 7">Cell membrane</location>
        <topology evidence="1 7">Multi-pass membrane protein</topology>
    </subcellularLocation>
</comment>
<evidence type="ECO:0000313" key="9">
    <source>
        <dbReference type="EMBL" id="MBP1990832.1"/>
    </source>
</evidence>
<dbReference type="Proteomes" id="UP001519287">
    <property type="component" value="Unassembled WGS sequence"/>
</dbReference>
<evidence type="ECO:0000256" key="5">
    <source>
        <dbReference type="ARBA" id="ARBA00022989"/>
    </source>
</evidence>